<dbReference type="Proteomes" id="UP000037122">
    <property type="component" value="Unassembled WGS sequence"/>
</dbReference>
<accession>A0A0L0NVX5</accession>
<feature type="compositionally biased region" description="Polar residues" evidence="1">
    <location>
        <begin position="69"/>
        <end position="88"/>
    </location>
</feature>
<dbReference type="VEuPathDB" id="FungiDB:QG37_04845"/>
<evidence type="ECO:0000256" key="1">
    <source>
        <dbReference type="SAM" id="MobiDB-lite"/>
    </source>
</evidence>
<dbReference type="EMBL" id="LGST01000033">
    <property type="protein sequence ID" value="KND98316.1"/>
    <property type="molecule type" value="Genomic_DNA"/>
</dbReference>
<comment type="caution">
    <text evidence="2">The sequence shown here is derived from an EMBL/GenBank/DDBJ whole genome shotgun (WGS) entry which is preliminary data.</text>
</comment>
<evidence type="ECO:0000313" key="3">
    <source>
        <dbReference type="Proteomes" id="UP000037122"/>
    </source>
</evidence>
<name>A0A0L0NVX5_CANAR</name>
<feature type="region of interest" description="Disordered" evidence="1">
    <location>
        <begin position="69"/>
        <end position="94"/>
    </location>
</feature>
<dbReference type="AlphaFoldDB" id="A0A0L0NVX5"/>
<evidence type="ECO:0000313" key="2">
    <source>
        <dbReference type="EMBL" id="KND98316.1"/>
    </source>
</evidence>
<protein>
    <submittedName>
        <fullName evidence="2">Uncharacterized protein</fullName>
    </submittedName>
</protein>
<reference evidence="3" key="1">
    <citation type="journal article" date="2015" name="BMC Genomics">
        <title>Draft genome of a commonly misdiagnosed multidrug resistant pathogen Candida auris.</title>
        <authorList>
            <person name="Chatterjee S."/>
            <person name="Alampalli S.V."/>
            <person name="Nageshan R.K."/>
            <person name="Chettiar S.T."/>
            <person name="Joshi S."/>
            <person name="Tatu U.S."/>
        </authorList>
    </citation>
    <scope>NUCLEOTIDE SEQUENCE [LARGE SCALE GENOMIC DNA]</scope>
    <source>
        <strain evidence="3">6684</strain>
    </source>
</reference>
<gene>
    <name evidence="2" type="ORF">QG37_04845</name>
</gene>
<sequence>MFWGSEMLLGGVQRTPTEVCGSFSFGCAKRALGSRLAGDADFSCRGGDIALTLAVHIFTVFSQPKGSQRQREVTQVQRGQSSMLTQSLAMPLNP</sequence>
<organism evidence="2 3">
    <name type="scientific">Candidozyma auris</name>
    <name type="common">Yeast</name>
    <name type="synonym">Candida auris</name>
    <dbReference type="NCBI Taxonomy" id="498019"/>
    <lineage>
        <taxon>Eukaryota</taxon>
        <taxon>Fungi</taxon>
        <taxon>Dikarya</taxon>
        <taxon>Ascomycota</taxon>
        <taxon>Saccharomycotina</taxon>
        <taxon>Pichiomycetes</taxon>
        <taxon>Metschnikowiaceae</taxon>
        <taxon>Candidozyma</taxon>
    </lineage>
</organism>
<proteinExistence type="predicted"/>